<evidence type="ECO:0000313" key="2">
    <source>
        <dbReference type="Proteomes" id="UP000366872"/>
    </source>
</evidence>
<proteinExistence type="predicted"/>
<accession>A0A6C2TXV1</accession>
<reference evidence="1 2" key="1">
    <citation type="submission" date="2019-04" db="EMBL/GenBank/DDBJ databases">
        <authorList>
            <person name="Van Vliet M D."/>
        </authorList>
    </citation>
    <scope>NUCLEOTIDE SEQUENCE [LARGE SCALE GENOMIC DNA]</scope>
    <source>
        <strain evidence="1 2">F1</strain>
    </source>
</reference>
<dbReference type="RefSeq" id="WP_136078089.1">
    <property type="nucleotide sequence ID" value="NZ_CAAHFG010000001.1"/>
</dbReference>
<dbReference type="EMBL" id="CAAHFG010000001">
    <property type="protein sequence ID" value="VGO12423.1"/>
    <property type="molecule type" value="Genomic_DNA"/>
</dbReference>
<gene>
    <name evidence="1" type="ORF">PDESU_00975</name>
</gene>
<dbReference type="Proteomes" id="UP000366872">
    <property type="component" value="Unassembled WGS sequence"/>
</dbReference>
<keyword evidence="2" id="KW-1185">Reference proteome</keyword>
<sequence>MNLLWGGLVNSDGTASGKSAVLVGLLTEAYAYSASHPEYDSFATNAVGLMSDHLLKDNALRHAFIEGLKPGMPYELVVYGAAQSGRDARFVVRLDTDTDRSIDANTTKVGDATTDAIEGPHPLTEGADYVRISFTPNAVQDTLWIEYLSDADADIAVLNGLQLAALGTDLRLTPGDDGSLVLSWENGASYNVMTNTDLMNGEWGVSVSNAVSPVTNAIPGLPKLFYTIDE</sequence>
<organism evidence="1 2">
    <name type="scientific">Pontiella desulfatans</name>
    <dbReference type="NCBI Taxonomy" id="2750659"/>
    <lineage>
        <taxon>Bacteria</taxon>
        <taxon>Pseudomonadati</taxon>
        <taxon>Kiritimatiellota</taxon>
        <taxon>Kiritimatiellia</taxon>
        <taxon>Kiritimatiellales</taxon>
        <taxon>Pontiellaceae</taxon>
        <taxon>Pontiella</taxon>
    </lineage>
</organism>
<evidence type="ECO:0000313" key="1">
    <source>
        <dbReference type="EMBL" id="VGO12423.1"/>
    </source>
</evidence>
<protein>
    <submittedName>
        <fullName evidence="1">Uncharacterized protein</fullName>
    </submittedName>
</protein>
<name>A0A6C2TXV1_PONDE</name>
<dbReference type="AlphaFoldDB" id="A0A6C2TXV1"/>